<dbReference type="OrthoDB" id="3733361at2"/>
<proteinExistence type="predicted"/>
<gene>
    <name evidence="1" type="ORF">BST25_16870</name>
</gene>
<dbReference type="EMBL" id="MVHR01000026">
    <property type="protein sequence ID" value="ORA71400.1"/>
    <property type="molecule type" value="Genomic_DNA"/>
</dbReference>
<reference evidence="1 2" key="1">
    <citation type="submission" date="2017-02" db="EMBL/GenBank/DDBJ databases">
        <title>The new phylogeny of genus Mycobacterium.</title>
        <authorList>
            <person name="Tortoli E."/>
            <person name="Trovato A."/>
            <person name="Cirillo D.M."/>
        </authorList>
    </citation>
    <scope>NUCLEOTIDE SEQUENCE [LARGE SCALE GENOMIC DNA]</scope>
    <source>
        <strain evidence="1 2">DSM 44471</strain>
    </source>
</reference>
<sequence length="184" mass="20879">MTLVLFPDTTALINFATIERMDLLEKVAVERAWCGSVSDECSAWAGEPDLSSIRRAWDLFGEPLRPDTPVEHLTTRTYYERLRVPGEPRTKNLGEAETLAIIECRCLPAILCTDDHAVRDLVAGMGGDYPKVIGTWDLLRIGYKRDFATGDELWQYSRILHQKQRHTPPTGPFDRGKFNSWLNG</sequence>
<dbReference type="RefSeq" id="WP_083075402.1">
    <property type="nucleotide sequence ID" value="NZ_AP022615.1"/>
</dbReference>
<organism evidence="1 2">
    <name type="scientific">Mycobacterium heidelbergense</name>
    <dbReference type="NCBI Taxonomy" id="53376"/>
    <lineage>
        <taxon>Bacteria</taxon>
        <taxon>Bacillati</taxon>
        <taxon>Actinomycetota</taxon>
        <taxon>Actinomycetes</taxon>
        <taxon>Mycobacteriales</taxon>
        <taxon>Mycobacteriaceae</taxon>
        <taxon>Mycobacterium</taxon>
        <taxon>Mycobacterium simiae complex</taxon>
    </lineage>
</organism>
<name>A0A1X0DHR4_MYCHE</name>
<keyword evidence="2" id="KW-1185">Reference proteome</keyword>
<dbReference type="STRING" id="53376.BST25_16870"/>
<protein>
    <submittedName>
        <fullName evidence="1">Uncharacterized protein</fullName>
    </submittedName>
</protein>
<evidence type="ECO:0000313" key="2">
    <source>
        <dbReference type="Proteomes" id="UP000192566"/>
    </source>
</evidence>
<dbReference type="Proteomes" id="UP000192566">
    <property type="component" value="Unassembled WGS sequence"/>
</dbReference>
<accession>A0A1X0DHR4</accession>
<evidence type="ECO:0000313" key="1">
    <source>
        <dbReference type="EMBL" id="ORA71400.1"/>
    </source>
</evidence>
<dbReference type="AlphaFoldDB" id="A0A1X0DHR4"/>
<comment type="caution">
    <text evidence="1">The sequence shown here is derived from an EMBL/GenBank/DDBJ whole genome shotgun (WGS) entry which is preliminary data.</text>
</comment>